<dbReference type="SUPFAM" id="SSF82866">
    <property type="entry name" value="Multidrug efflux transporter AcrB transmembrane domain"/>
    <property type="match status" value="1"/>
</dbReference>
<dbReference type="Proteomes" id="UP000316609">
    <property type="component" value="Unassembled WGS sequence"/>
</dbReference>
<keyword evidence="1" id="KW-0472">Membrane</keyword>
<evidence type="ECO:0000313" key="2">
    <source>
        <dbReference type="EMBL" id="TMQ63937.1"/>
    </source>
</evidence>
<name>A0A538TJY5_UNCEI</name>
<feature type="transmembrane region" description="Helical" evidence="1">
    <location>
        <begin position="444"/>
        <end position="464"/>
    </location>
</feature>
<dbReference type="Gene3D" id="3.30.70.1430">
    <property type="entry name" value="Multidrug efflux transporter AcrB pore domain"/>
    <property type="match status" value="1"/>
</dbReference>
<keyword evidence="1" id="KW-0812">Transmembrane</keyword>
<dbReference type="SUPFAM" id="SSF82714">
    <property type="entry name" value="Multidrug efflux transporter AcrB TolC docking domain, DN and DC subdomains"/>
    <property type="match status" value="1"/>
</dbReference>
<dbReference type="Gene3D" id="3.30.70.1440">
    <property type="entry name" value="Multidrug efflux transporter AcrB pore domain"/>
    <property type="match status" value="1"/>
</dbReference>
<sequence>KLYRPLLAPIIQRPRPIFVGTALFMVLGIAVLPSLGESLFPEFKERDFLMHWITKPGTSIPEERRIVTKVSNQLRAIPGVRNFGSHIGQALLADEVCGVNFGENWISIDPKADYDATVAAIEKVVYSYPGLFHNVETYLNERIDEVLTGSSETFSVRIYGPDLKGIHAKADEVERVLRGVPGIVDLHVQLQSEIPQLQVEVKLREAQLLGVKPGDVRRATATLLSGEEVGDLFIHGKAYDVNVWSTPETRQSVSSVRDLLIDTPRGGHVRLADVADVRIAPAQSVIYRENASRRIDVSANVKGHPLNRVMAEVDRRLATVSFPVGYHAVVLGEYAERQAAQSRLLAFAIGAAIGVFLILCASFMNGRLAILGFLTLPSALVGGLLAAFFTARVISLGSLVGFLTVFGIAARNMIMLISHYQHLEKHEGETFGPELALRGAMERLSPILMTALATGLALIPLVIAGDIPGHEIEYPMAIVILGGLVGSTLLNLFVVPSVYLRYGRSRSRDVDLYVG</sequence>
<dbReference type="PANTHER" id="PTHR32063">
    <property type="match status" value="1"/>
</dbReference>
<accession>A0A538TJY5</accession>
<dbReference type="GO" id="GO:0042910">
    <property type="term" value="F:xenobiotic transmembrane transporter activity"/>
    <property type="evidence" value="ECO:0007669"/>
    <property type="project" value="TreeGrafter"/>
</dbReference>
<protein>
    <submittedName>
        <fullName evidence="2">Efflux RND transporter permease subunit</fullName>
    </submittedName>
</protein>
<feature type="transmembrane region" description="Helical" evidence="1">
    <location>
        <begin position="476"/>
        <end position="500"/>
    </location>
</feature>
<dbReference type="Pfam" id="PF00873">
    <property type="entry name" value="ACR_tran"/>
    <property type="match status" value="1"/>
</dbReference>
<reference evidence="2 3" key="1">
    <citation type="journal article" date="2019" name="Nat. Microbiol.">
        <title>Mediterranean grassland soil C-N compound turnover is dependent on rainfall and depth, and is mediated by genomically divergent microorganisms.</title>
        <authorList>
            <person name="Diamond S."/>
            <person name="Andeer P.F."/>
            <person name="Li Z."/>
            <person name="Crits-Christoph A."/>
            <person name="Burstein D."/>
            <person name="Anantharaman K."/>
            <person name="Lane K.R."/>
            <person name="Thomas B.C."/>
            <person name="Pan C."/>
            <person name="Northen T.R."/>
            <person name="Banfield J.F."/>
        </authorList>
    </citation>
    <scope>NUCLEOTIDE SEQUENCE [LARGE SCALE GENOMIC DNA]</scope>
    <source>
        <strain evidence="2">WS_8</strain>
    </source>
</reference>
<dbReference type="Gene3D" id="1.20.1640.10">
    <property type="entry name" value="Multidrug efflux transporter AcrB transmembrane domain"/>
    <property type="match status" value="1"/>
</dbReference>
<dbReference type="Gene3D" id="3.30.2090.10">
    <property type="entry name" value="Multidrug efflux transporter AcrB TolC docking domain, DN and DC subdomains"/>
    <property type="match status" value="1"/>
</dbReference>
<gene>
    <name evidence="2" type="ORF">E6K78_10090</name>
</gene>
<feature type="non-terminal residue" evidence="2">
    <location>
        <position position="1"/>
    </location>
</feature>
<dbReference type="AlphaFoldDB" id="A0A538TJY5"/>
<feature type="transmembrane region" description="Helical" evidence="1">
    <location>
        <begin position="344"/>
        <end position="364"/>
    </location>
</feature>
<evidence type="ECO:0000256" key="1">
    <source>
        <dbReference type="SAM" id="Phobius"/>
    </source>
</evidence>
<evidence type="ECO:0000313" key="3">
    <source>
        <dbReference type="Proteomes" id="UP000316609"/>
    </source>
</evidence>
<dbReference type="InterPro" id="IPR001036">
    <property type="entry name" value="Acrflvin-R"/>
</dbReference>
<dbReference type="EMBL" id="VBOY01000099">
    <property type="protein sequence ID" value="TMQ63937.1"/>
    <property type="molecule type" value="Genomic_DNA"/>
</dbReference>
<comment type="caution">
    <text evidence="2">The sequence shown here is derived from an EMBL/GenBank/DDBJ whole genome shotgun (WGS) entry which is preliminary data.</text>
</comment>
<proteinExistence type="predicted"/>
<dbReference type="PANTHER" id="PTHR32063:SF4">
    <property type="entry name" value="SLR6043 PROTEIN"/>
    <property type="match status" value="1"/>
</dbReference>
<dbReference type="GO" id="GO:0005886">
    <property type="term" value="C:plasma membrane"/>
    <property type="evidence" value="ECO:0007669"/>
    <property type="project" value="TreeGrafter"/>
</dbReference>
<keyword evidence="1" id="KW-1133">Transmembrane helix</keyword>
<organism evidence="2 3">
    <name type="scientific">Eiseniibacteriota bacterium</name>
    <dbReference type="NCBI Taxonomy" id="2212470"/>
    <lineage>
        <taxon>Bacteria</taxon>
        <taxon>Candidatus Eiseniibacteriota</taxon>
    </lineage>
</organism>
<feature type="transmembrane region" description="Helical" evidence="1">
    <location>
        <begin position="17"/>
        <end position="36"/>
    </location>
</feature>
<feature type="transmembrane region" description="Helical" evidence="1">
    <location>
        <begin position="384"/>
        <end position="410"/>
    </location>
</feature>
<dbReference type="InterPro" id="IPR027463">
    <property type="entry name" value="AcrB_DN_DC_subdom"/>
</dbReference>